<dbReference type="PANTHER" id="PTHR43817">
    <property type="entry name" value="GLYCOSYL HYDROLASE"/>
    <property type="match status" value="1"/>
</dbReference>
<evidence type="ECO:0000256" key="1">
    <source>
        <dbReference type="ARBA" id="ARBA00009865"/>
    </source>
</evidence>
<evidence type="ECO:0000256" key="3">
    <source>
        <dbReference type="ARBA" id="ARBA00022801"/>
    </source>
</evidence>
<evidence type="ECO:0000256" key="5">
    <source>
        <dbReference type="PIRSR" id="PIRSR606710-2"/>
    </source>
</evidence>
<dbReference type="EMBL" id="JAVRRD010000001">
    <property type="protein sequence ID" value="KAK5064783.1"/>
    <property type="molecule type" value="Genomic_DNA"/>
</dbReference>
<organism evidence="8 9">
    <name type="scientific">Exophiala bonariae</name>
    <dbReference type="NCBI Taxonomy" id="1690606"/>
    <lineage>
        <taxon>Eukaryota</taxon>
        <taxon>Fungi</taxon>
        <taxon>Dikarya</taxon>
        <taxon>Ascomycota</taxon>
        <taxon>Pezizomycotina</taxon>
        <taxon>Eurotiomycetes</taxon>
        <taxon>Chaetothyriomycetidae</taxon>
        <taxon>Chaetothyriales</taxon>
        <taxon>Herpotrichiellaceae</taxon>
        <taxon>Exophiala</taxon>
    </lineage>
</organism>
<dbReference type="CDD" id="cd18820">
    <property type="entry name" value="GH43_LbAraf43-like"/>
    <property type="match status" value="1"/>
</dbReference>
<accession>A0AAV9NRE8</accession>
<evidence type="ECO:0008006" key="10">
    <source>
        <dbReference type="Google" id="ProtNLM"/>
    </source>
</evidence>
<keyword evidence="9" id="KW-1185">Reference proteome</keyword>
<protein>
    <recommendedName>
        <fullName evidence="10">Alpha-N-arabinofuranosidase</fullName>
    </recommendedName>
</protein>
<evidence type="ECO:0000256" key="4">
    <source>
        <dbReference type="ARBA" id="ARBA00023295"/>
    </source>
</evidence>
<dbReference type="Pfam" id="PF04616">
    <property type="entry name" value="Glyco_hydro_43"/>
    <property type="match status" value="1"/>
</dbReference>
<feature type="site" description="Important for catalytic activity, responsible for pKa modulation of the active site Glu and correct orientation of both the proton donor and substrate" evidence="5">
    <location>
        <position position="128"/>
    </location>
</feature>
<sequence>MSNRVICDVDMPDPWMVAAQGRFYLTFTLGNRVEIWASQELENFRNCEKIVAWKPASGTTEWSVDIWAPELHYLGGRWYVYFCAAHGGIGNRSHRTTILRSESQNPMDADAWTFVGPMKGLPDHWNIDATVFTLNSNELYCCYSGWPLGDSSDTQQDLFLIQLANPEQAIPNTLTCISRASLPWERPDGGRRGVNEGPTWLSIPGFQGIVYSANGSWTCDYKLAVLRYNGGNPRDERSWVKRPTPLLESDPSGPGPFGPGHASFLVSPYPGDARVFCIYHATGRPDEGWNNRKARVLCMGLEHFQPHGQTIRFTAATGPVTSTAGPYPGQQYGNGGPYAPPIHNQQRRSLVDKLGDKVSKMLGGR</sequence>
<proteinExistence type="inferred from homology"/>
<dbReference type="Proteomes" id="UP001358417">
    <property type="component" value="Unassembled WGS sequence"/>
</dbReference>
<comment type="similarity">
    <text evidence="1 6">Belongs to the glycosyl hydrolase 43 family.</text>
</comment>
<evidence type="ECO:0000313" key="8">
    <source>
        <dbReference type="EMBL" id="KAK5064783.1"/>
    </source>
</evidence>
<dbReference type="InterPro" id="IPR006710">
    <property type="entry name" value="Glyco_hydro_43"/>
</dbReference>
<keyword evidence="4 6" id="KW-0326">Glycosidase</keyword>
<evidence type="ECO:0000256" key="7">
    <source>
        <dbReference type="SAM" id="MobiDB-lite"/>
    </source>
</evidence>
<dbReference type="RefSeq" id="XP_064712107.1">
    <property type="nucleotide sequence ID" value="XM_064844247.1"/>
</dbReference>
<comment type="caution">
    <text evidence="8">The sequence shown here is derived from an EMBL/GenBank/DDBJ whole genome shotgun (WGS) entry which is preliminary data.</text>
</comment>
<evidence type="ECO:0000256" key="6">
    <source>
        <dbReference type="RuleBase" id="RU361187"/>
    </source>
</evidence>
<dbReference type="GO" id="GO:0004553">
    <property type="term" value="F:hydrolase activity, hydrolyzing O-glycosyl compounds"/>
    <property type="evidence" value="ECO:0007669"/>
    <property type="project" value="InterPro"/>
</dbReference>
<dbReference type="InterPro" id="IPR023296">
    <property type="entry name" value="Glyco_hydro_beta-prop_sf"/>
</dbReference>
<dbReference type="GO" id="GO:0005975">
    <property type="term" value="P:carbohydrate metabolic process"/>
    <property type="evidence" value="ECO:0007669"/>
    <property type="project" value="InterPro"/>
</dbReference>
<dbReference type="AlphaFoldDB" id="A0AAV9NRE8"/>
<gene>
    <name evidence="8" type="ORF">LTR84_000617</name>
</gene>
<dbReference type="PANTHER" id="PTHR43817:SF1">
    <property type="entry name" value="HYDROLASE, FAMILY 43, PUTATIVE (AFU_ORTHOLOGUE AFUA_3G01660)-RELATED"/>
    <property type="match status" value="1"/>
</dbReference>
<evidence type="ECO:0000256" key="2">
    <source>
        <dbReference type="ARBA" id="ARBA00022729"/>
    </source>
</evidence>
<feature type="region of interest" description="Disordered" evidence="7">
    <location>
        <begin position="234"/>
        <end position="259"/>
    </location>
</feature>
<dbReference type="Gene3D" id="2.115.10.20">
    <property type="entry name" value="Glycosyl hydrolase domain, family 43"/>
    <property type="match status" value="1"/>
</dbReference>
<name>A0AAV9NRE8_9EURO</name>
<keyword evidence="2" id="KW-0732">Signal</keyword>
<dbReference type="SUPFAM" id="SSF75005">
    <property type="entry name" value="Arabinanase/levansucrase/invertase"/>
    <property type="match status" value="1"/>
</dbReference>
<keyword evidence="3 6" id="KW-0378">Hydrolase</keyword>
<reference evidence="8 9" key="1">
    <citation type="submission" date="2023-08" db="EMBL/GenBank/DDBJ databases">
        <title>Black Yeasts Isolated from many extreme environments.</title>
        <authorList>
            <person name="Coleine C."/>
            <person name="Stajich J.E."/>
            <person name="Selbmann L."/>
        </authorList>
    </citation>
    <scope>NUCLEOTIDE SEQUENCE [LARGE SCALE GENOMIC DNA]</scope>
    <source>
        <strain evidence="8 9">CCFEE 5792</strain>
    </source>
</reference>
<dbReference type="GeneID" id="89968839"/>
<evidence type="ECO:0000313" key="9">
    <source>
        <dbReference type="Proteomes" id="UP001358417"/>
    </source>
</evidence>